<dbReference type="AlphaFoldDB" id="A0A2P2PG13"/>
<reference evidence="1" key="1">
    <citation type="submission" date="2018-02" db="EMBL/GenBank/DDBJ databases">
        <title>Rhizophora mucronata_Transcriptome.</title>
        <authorList>
            <person name="Meera S.P."/>
            <person name="Sreeshan A."/>
            <person name="Augustine A."/>
        </authorList>
    </citation>
    <scope>NUCLEOTIDE SEQUENCE</scope>
    <source>
        <tissue evidence="1">Leaf</tissue>
    </source>
</reference>
<proteinExistence type="predicted"/>
<sequence length="58" mass="6928">MIKQDFSKKRHREKGWIHGATRVIPSFPHSTYREEIHWKPKLPNSILNFNLVVPFVCI</sequence>
<dbReference type="EMBL" id="GGEC01073137">
    <property type="protein sequence ID" value="MBX53621.1"/>
    <property type="molecule type" value="Transcribed_RNA"/>
</dbReference>
<name>A0A2P2PG13_RHIMU</name>
<organism evidence="1">
    <name type="scientific">Rhizophora mucronata</name>
    <name type="common">Asiatic mangrove</name>
    <dbReference type="NCBI Taxonomy" id="61149"/>
    <lineage>
        <taxon>Eukaryota</taxon>
        <taxon>Viridiplantae</taxon>
        <taxon>Streptophyta</taxon>
        <taxon>Embryophyta</taxon>
        <taxon>Tracheophyta</taxon>
        <taxon>Spermatophyta</taxon>
        <taxon>Magnoliopsida</taxon>
        <taxon>eudicotyledons</taxon>
        <taxon>Gunneridae</taxon>
        <taxon>Pentapetalae</taxon>
        <taxon>rosids</taxon>
        <taxon>fabids</taxon>
        <taxon>Malpighiales</taxon>
        <taxon>Rhizophoraceae</taxon>
        <taxon>Rhizophora</taxon>
    </lineage>
</organism>
<accession>A0A2P2PG13</accession>
<evidence type="ECO:0000313" key="1">
    <source>
        <dbReference type="EMBL" id="MBX53621.1"/>
    </source>
</evidence>
<protein>
    <submittedName>
        <fullName evidence="1">Uncharacterized protein</fullName>
    </submittedName>
</protein>